<sequence length="146" mass="16573">MKMIDVNKVVGVFIIRMLLGLIFLMQGFGKVFTWGMENVINADFFGDTFKDILPDYVIHITAYYTSYVELIGGFLLVVGLRANIALYALGSVLIIVTFGHGLAEPIWDLSHVMNRTILLVALLFLPRKWDKLSVDYLIQKHYSKKG</sequence>
<feature type="transmembrane region" description="Helical" evidence="5">
    <location>
        <begin position="56"/>
        <end position="77"/>
    </location>
</feature>
<dbReference type="Proteomes" id="UP000293952">
    <property type="component" value="Unassembled WGS sequence"/>
</dbReference>
<evidence type="ECO:0000256" key="4">
    <source>
        <dbReference type="ARBA" id="ARBA00023136"/>
    </source>
</evidence>
<comment type="caution">
    <text evidence="6">The sequence shown here is derived from an EMBL/GenBank/DDBJ whole genome shotgun (WGS) entry which is preliminary data.</text>
</comment>
<evidence type="ECO:0000256" key="1">
    <source>
        <dbReference type="ARBA" id="ARBA00004141"/>
    </source>
</evidence>
<comment type="subcellular location">
    <subcellularLocation>
        <location evidence="1">Membrane</location>
        <topology evidence="1">Multi-pass membrane protein</topology>
    </subcellularLocation>
</comment>
<dbReference type="InterPro" id="IPR032808">
    <property type="entry name" value="DoxX"/>
</dbReference>
<keyword evidence="3 5" id="KW-1133">Transmembrane helix</keyword>
<dbReference type="AlphaFoldDB" id="A0A4Q4KPB7"/>
<evidence type="ECO:0000313" key="7">
    <source>
        <dbReference type="Proteomes" id="UP000293952"/>
    </source>
</evidence>
<evidence type="ECO:0000313" key="6">
    <source>
        <dbReference type="EMBL" id="RYM34850.1"/>
    </source>
</evidence>
<organism evidence="6 7">
    <name type="scientific">Brumimicrobium glaciale</name>
    <dbReference type="NCBI Taxonomy" id="200475"/>
    <lineage>
        <taxon>Bacteria</taxon>
        <taxon>Pseudomonadati</taxon>
        <taxon>Bacteroidota</taxon>
        <taxon>Flavobacteriia</taxon>
        <taxon>Flavobacteriales</taxon>
        <taxon>Crocinitomicaceae</taxon>
        <taxon>Brumimicrobium</taxon>
    </lineage>
</organism>
<evidence type="ECO:0000256" key="3">
    <source>
        <dbReference type="ARBA" id="ARBA00022989"/>
    </source>
</evidence>
<reference evidence="6 7" key="1">
    <citation type="submission" date="2019-02" db="EMBL/GenBank/DDBJ databases">
        <title>Genome sequence of the sea-ice species Brumimicrobium glaciale.</title>
        <authorList>
            <person name="Bowman J.P."/>
        </authorList>
    </citation>
    <scope>NUCLEOTIDE SEQUENCE [LARGE SCALE GENOMIC DNA]</scope>
    <source>
        <strain evidence="6 7">IC156</strain>
    </source>
</reference>
<evidence type="ECO:0000256" key="5">
    <source>
        <dbReference type="SAM" id="Phobius"/>
    </source>
</evidence>
<name>A0A4Q4KPB7_9FLAO</name>
<protein>
    <submittedName>
        <fullName evidence="6">DoxX family protein</fullName>
    </submittedName>
</protein>
<keyword evidence="4 5" id="KW-0472">Membrane</keyword>
<evidence type="ECO:0000256" key="2">
    <source>
        <dbReference type="ARBA" id="ARBA00022692"/>
    </source>
</evidence>
<keyword evidence="7" id="KW-1185">Reference proteome</keyword>
<keyword evidence="2 5" id="KW-0812">Transmembrane</keyword>
<dbReference type="GO" id="GO:0016020">
    <property type="term" value="C:membrane"/>
    <property type="evidence" value="ECO:0007669"/>
    <property type="project" value="UniProtKB-SubCell"/>
</dbReference>
<accession>A0A4Q4KPB7</accession>
<dbReference type="Pfam" id="PF07681">
    <property type="entry name" value="DoxX"/>
    <property type="match status" value="1"/>
</dbReference>
<feature type="transmembrane region" description="Helical" evidence="5">
    <location>
        <begin position="12"/>
        <end position="36"/>
    </location>
</feature>
<proteinExistence type="predicted"/>
<gene>
    <name evidence="6" type="ORF">ERX46_05600</name>
</gene>
<dbReference type="OrthoDB" id="796738at2"/>
<feature type="transmembrane region" description="Helical" evidence="5">
    <location>
        <begin position="84"/>
        <end position="103"/>
    </location>
</feature>
<dbReference type="EMBL" id="SETE01000002">
    <property type="protein sequence ID" value="RYM34850.1"/>
    <property type="molecule type" value="Genomic_DNA"/>
</dbReference>